<dbReference type="EMBL" id="CM037156">
    <property type="protein sequence ID" value="KAH7836348.1"/>
    <property type="molecule type" value="Genomic_DNA"/>
</dbReference>
<protein>
    <submittedName>
        <fullName evidence="1">Uncharacterized protein</fullName>
    </submittedName>
</protein>
<sequence>MAALKELLPSAKSSAATHYDHANDPWFKQWYTTGEAERSRKTNVNKPGQKTLPVTVDEHGNVTFDAIVKQNENASKIVYLHTHHVIIHGSLVTAQFLTEICSNKGNYTAGSNFKINLYRVLFNSLYVDSSNSIFSNRTEGQDPDTVYGLFLCQGNVSAADCQNCIYIASQTILSRCRFRKEGIIWLNQCMLRYSYTSFFSELETLPAMCWYNTQNITKPDNFNETMDDMFANLIPIATANRMYATNEADIGNSMKVRCTVQCTPDLSPVRCSNCLNKILNPGHVCSAGKYAGFVLTPSCNARYEFHQFVNETAGSSGKDGKMIAISVSISASVVFLLIGSVIYYQRRRKRTTEEEKERSSPEVQLLDLAQVRIVNDFNAENFEGERPVKSLDFPSVQFDLILEATKQFSEENKLGEEDIQEVAGAKIINRKPYACKAFVKVEPTKAQGSLASPKTSSSYTFDIIKAEEIFYHLTTDKLLRFSTGHKIPPLVEIKGKEYCKYHNSWNRTTVNCISFRNDIQDRIDKANFKFPDAPKKGDGS</sequence>
<organism evidence="1 2">
    <name type="scientific">Vaccinium darrowii</name>
    <dbReference type="NCBI Taxonomy" id="229202"/>
    <lineage>
        <taxon>Eukaryota</taxon>
        <taxon>Viridiplantae</taxon>
        <taxon>Streptophyta</taxon>
        <taxon>Embryophyta</taxon>
        <taxon>Tracheophyta</taxon>
        <taxon>Spermatophyta</taxon>
        <taxon>Magnoliopsida</taxon>
        <taxon>eudicotyledons</taxon>
        <taxon>Gunneridae</taxon>
        <taxon>Pentapetalae</taxon>
        <taxon>asterids</taxon>
        <taxon>Ericales</taxon>
        <taxon>Ericaceae</taxon>
        <taxon>Vaccinioideae</taxon>
        <taxon>Vaccinieae</taxon>
        <taxon>Vaccinium</taxon>
    </lineage>
</organism>
<reference evidence="1 2" key="1">
    <citation type="journal article" date="2021" name="Hortic Res">
        <title>High-quality reference genome and annotation aids understanding of berry development for evergreen blueberry (Vaccinium darrowii).</title>
        <authorList>
            <person name="Yu J."/>
            <person name="Hulse-Kemp A.M."/>
            <person name="Babiker E."/>
            <person name="Staton M."/>
        </authorList>
    </citation>
    <scope>NUCLEOTIDE SEQUENCE [LARGE SCALE GENOMIC DNA]</scope>
    <source>
        <strain evidence="2">cv. NJ 8807/NJ 8810</strain>
        <tissue evidence="1">Young leaf</tissue>
    </source>
</reference>
<gene>
    <name evidence="1" type="ORF">Vadar_000205</name>
</gene>
<evidence type="ECO:0000313" key="1">
    <source>
        <dbReference type="EMBL" id="KAH7836348.1"/>
    </source>
</evidence>
<proteinExistence type="predicted"/>
<accession>A0ACB7X722</accession>
<name>A0ACB7X722_9ERIC</name>
<evidence type="ECO:0000313" key="2">
    <source>
        <dbReference type="Proteomes" id="UP000828048"/>
    </source>
</evidence>
<comment type="caution">
    <text evidence="1">The sequence shown here is derived from an EMBL/GenBank/DDBJ whole genome shotgun (WGS) entry which is preliminary data.</text>
</comment>
<keyword evidence="2" id="KW-1185">Reference proteome</keyword>
<dbReference type="Proteomes" id="UP000828048">
    <property type="component" value="Chromosome 6"/>
</dbReference>